<evidence type="ECO:0000313" key="2">
    <source>
        <dbReference type="Proteomes" id="UP000807353"/>
    </source>
</evidence>
<gene>
    <name evidence="1" type="ORF">BDZ94DRAFT_1324825</name>
</gene>
<accession>A0A9P5XZ88</accession>
<name>A0A9P5XZ88_9AGAR</name>
<comment type="caution">
    <text evidence="1">The sequence shown here is derived from an EMBL/GenBank/DDBJ whole genome shotgun (WGS) entry which is preliminary data.</text>
</comment>
<organism evidence="1 2">
    <name type="scientific">Collybia nuda</name>
    <dbReference type="NCBI Taxonomy" id="64659"/>
    <lineage>
        <taxon>Eukaryota</taxon>
        <taxon>Fungi</taxon>
        <taxon>Dikarya</taxon>
        <taxon>Basidiomycota</taxon>
        <taxon>Agaricomycotina</taxon>
        <taxon>Agaricomycetes</taxon>
        <taxon>Agaricomycetidae</taxon>
        <taxon>Agaricales</taxon>
        <taxon>Tricholomatineae</taxon>
        <taxon>Clitocybaceae</taxon>
        <taxon>Collybia</taxon>
    </lineage>
</organism>
<evidence type="ECO:0000313" key="1">
    <source>
        <dbReference type="EMBL" id="KAF9459404.1"/>
    </source>
</evidence>
<protein>
    <submittedName>
        <fullName evidence="1">Uncharacterized protein</fullName>
    </submittedName>
</protein>
<keyword evidence="2" id="KW-1185">Reference proteome</keyword>
<dbReference type="AlphaFoldDB" id="A0A9P5XZ88"/>
<sequence length="145" mass="15271">MATILNAPVAVRVISGEPRWEGPVPTWTNLPGASIPLNFDALGIASAQVFVVATFSAEALPSGPDGGVVSATVFFGDAVGEPSSNNHRYVTTRGNPEWASHTFIRTKRLPKSAGNIVAQVKLGGSANMQAGIQNWVLKVEVYNVN</sequence>
<dbReference type="Proteomes" id="UP000807353">
    <property type="component" value="Unassembled WGS sequence"/>
</dbReference>
<reference evidence="1" key="1">
    <citation type="submission" date="2020-11" db="EMBL/GenBank/DDBJ databases">
        <authorList>
            <consortium name="DOE Joint Genome Institute"/>
            <person name="Ahrendt S."/>
            <person name="Riley R."/>
            <person name="Andreopoulos W."/>
            <person name="Labutti K."/>
            <person name="Pangilinan J."/>
            <person name="Ruiz-Duenas F.J."/>
            <person name="Barrasa J.M."/>
            <person name="Sanchez-Garcia M."/>
            <person name="Camarero S."/>
            <person name="Miyauchi S."/>
            <person name="Serrano A."/>
            <person name="Linde D."/>
            <person name="Babiker R."/>
            <person name="Drula E."/>
            <person name="Ayuso-Fernandez I."/>
            <person name="Pacheco R."/>
            <person name="Padilla G."/>
            <person name="Ferreira P."/>
            <person name="Barriuso J."/>
            <person name="Kellner H."/>
            <person name="Castanera R."/>
            <person name="Alfaro M."/>
            <person name="Ramirez L."/>
            <person name="Pisabarro A.G."/>
            <person name="Kuo A."/>
            <person name="Tritt A."/>
            <person name="Lipzen A."/>
            <person name="He G."/>
            <person name="Yan M."/>
            <person name="Ng V."/>
            <person name="Cullen D."/>
            <person name="Martin F."/>
            <person name="Rosso M.-N."/>
            <person name="Henrissat B."/>
            <person name="Hibbett D."/>
            <person name="Martinez A.T."/>
            <person name="Grigoriev I.V."/>
        </authorList>
    </citation>
    <scope>NUCLEOTIDE SEQUENCE</scope>
    <source>
        <strain evidence="1">CBS 247.69</strain>
    </source>
</reference>
<dbReference type="EMBL" id="MU150317">
    <property type="protein sequence ID" value="KAF9459404.1"/>
    <property type="molecule type" value="Genomic_DNA"/>
</dbReference>
<proteinExistence type="predicted"/>